<proteinExistence type="predicted"/>
<evidence type="ECO:0000313" key="2">
    <source>
        <dbReference type="Proteomes" id="UP001165960"/>
    </source>
</evidence>
<comment type="caution">
    <text evidence="1">The sequence shown here is derived from an EMBL/GenBank/DDBJ whole genome shotgun (WGS) entry which is preliminary data.</text>
</comment>
<keyword evidence="2" id="KW-1185">Reference proteome</keyword>
<reference evidence="1" key="1">
    <citation type="submission" date="2022-04" db="EMBL/GenBank/DDBJ databases">
        <title>Genome of the entomopathogenic fungus Entomophthora muscae.</title>
        <authorList>
            <person name="Elya C."/>
            <person name="Lovett B.R."/>
            <person name="Lee E."/>
            <person name="Macias A.M."/>
            <person name="Hajek A.E."/>
            <person name="De Bivort B.L."/>
            <person name="Kasson M.T."/>
            <person name="De Fine Licht H.H."/>
            <person name="Stajich J.E."/>
        </authorList>
    </citation>
    <scope>NUCLEOTIDE SEQUENCE</scope>
    <source>
        <strain evidence="1">Berkeley</strain>
    </source>
</reference>
<evidence type="ECO:0000313" key="1">
    <source>
        <dbReference type="EMBL" id="KAJ9077919.1"/>
    </source>
</evidence>
<gene>
    <name evidence="1" type="ORF">DSO57_1012084</name>
</gene>
<organism evidence="1 2">
    <name type="scientific">Entomophthora muscae</name>
    <dbReference type="NCBI Taxonomy" id="34485"/>
    <lineage>
        <taxon>Eukaryota</taxon>
        <taxon>Fungi</taxon>
        <taxon>Fungi incertae sedis</taxon>
        <taxon>Zoopagomycota</taxon>
        <taxon>Entomophthoromycotina</taxon>
        <taxon>Entomophthoromycetes</taxon>
        <taxon>Entomophthorales</taxon>
        <taxon>Entomophthoraceae</taxon>
        <taxon>Entomophthora</taxon>
    </lineage>
</organism>
<dbReference type="Proteomes" id="UP001165960">
    <property type="component" value="Unassembled WGS sequence"/>
</dbReference>
<dbReference type="EMBL" id="QTSX02002172">
    <property type="protein sequence ID" value="KAJ9077919.1"/>
    <property type="molecule type" value="Genomic_DNA"/>
</dbReference>
<protein>
    <submittedName>
        <fullName evidence="1">Uncharacterized protein</fullName>
    </submittedName>
</protein>
<sequence length="110" mass="11578">MIPAPGPGVPEGEIVSPDIAKVINDVADRQDTLEREVQNLSCFTETLNGQVAPLVTQATSLATRVNGIAGTLTVQKIKIDEFGTAATTARDISGQNSSTLDTLEESLQLL</sequence>
<name>A0ACC2TT25_9FUNG</name>
<accession>A0ACC2TT25</accession>